<evidence type="ECO:0000256" key="16">
    <source>
        <dbReference type="SAM" id="MobiDB-lite"/>
    </source>
</evidence>
<organism evidence="18">
    <name type="scientific">Parhyale hawaiensis</name>
    <dbReference type="NCBI Taxonomy" id="317513"/>
    <lineage>
        <taxon>Eukaryota</taxon>
        <taxon>Metazoa</taxon>
        <taxon>Ecdysozoa</taxon>
        <taxon>Arthropoda</taxon>
        <taxon>Crustacea</taxon>
        <taxon>Multicrustacea</taxon>
        <taxon>Malacostraca</taxon>
        <taxon>Eumalacostraca</taxon>
        <taxon>Peracarida</taxon>
        <taxon>Amphipoda</taxon>
        <taxon>Senticaudata</taxon>
        <taxon>Talitrida</taxon>
        <taxon>Hyaloidea</taxon>
        <taxon>Hyalidae</taxon>
        <taxon>Parhyale</taxon>
    </lineage>
</organism>
<keyword evidence="6 15" id="KW-0681">Retinal protein</keyword>
<protein>
    <submittedName>
        <fullName evidence="18">Opsin 2</fullName>
    </submittedName>
</protein>
<keyword evidence="8 15" id="KW-0157">Chromophore</keyword>
<proteinExistence type="evidence at transcript level"/>
<dbReference type="PRINTS" id="PR00238">
    <property type="entry name" value="OPSIN"/>
</dbReference>
<evidence type="ECO:0000256" key="11">
    <source>
        <dbReference type="ARBA" id="ARBA00023157"/>
    </source>
</evidence>
<dbReference type="EMBL" id="MK541894">
    <property type="protein sequence ID" value="QDD55729.1"/>
    <property type="molecule type" value="mRNA"/>
</dbReference>
<keyword evidence="14" id="KW-0844">Vision</keyword>
<evidence type="ECO:0000256" key="1">
    <source>
        <dbReference type="ARBA" id="ARBA00004141"/>
    </source>
</evidence>
<dbReference type="PRINTS" id="PR00237">
    <property type="entry name" value="GPCRRHODOPSN"/>
</dbReference>
<evidence type="ECO:0000256" key="12">
    <source>
        <dbReference type="ARBA" id="ARBA00023170"/>
    </source>
</evidence>
<keyword evidence="11" id="KW-1015">Disulfide bond</keyword>
<evidence type="ECO:0000256" key="2">
    <source>
        <dbReference type="ARBA" id="ARBA00022543"/>
    </source>
</evidence>
<sequence>MSHSHSPYAVPGGQAPGGPSFGYPPGVSLVDIVPPHIKDLIHPHWSNFPPVNPMWHYLLGVIYIILGSLAIFGNGVVIYLFLKVKRLRMPSNLLVVNLAIMDMLMLLSQFPFFVWNCFNGGVWMFSPFMCELYACFGSVSGLGSLWTLVFISYDRYNVIVHGVGGKPLTFTKAALFLLFVWSYAIAISLPPFFGWGRYIPEGILDSCSFDYLSRPWSIRSHGVFLFVCCYCVPLCTILYSYIFIVKAIVSHEKAMRAQAKKMNVTNLRSGKDDGGQSAEMRVAKVACINVTLWLICWTPYAAIVLQGLFFDQSTITPLVSMLPALLAKSTACYNPMVYALSHPRFRQAMQTEVPCCCVQEPDDSTSDAKSTATEQQNESK</sequence>
<dbReference type="InterPro" id="IPR001760">
    <property type="entry name" value="Opsin"/>
</dbReference>
<dbReference type="SMR" id="A0A4Y5USI4"/>
<dbReference type="GO" id="GO:0009881">
    <property type="term" value="F:photoreceptor activity"/>
    <property type="evidence" value="ECO:0007669"/>
    <property type="project" value="UniProtKB-KW"/>
</dbReference>
<keyword evidence="12 15" id="KW-0675">Receptor</keyword>
<dbReference type="InterPro" id="IPR001735">
    <property type="entry name" value="Opsin_RH1/RH2"/>
</dbReference>
<feature type="transmembrane region" description="Helical" evidence="15">
    <location>
        <begin position="290"/>
        <end position="309"/>
    </location>
</feature>
<feature type="transmembrane region" description="Helical" evidence="15">
    <location>
        <begin position="174"/>
        <end position="193"/>
    </location>
</feature>
<evidence type="ECO:0000256" key="3">
    <source>
        <dbReference type="ARBA" id="ARBA00022553"/>
    </source>
</evidence>
<dbReference type="PROSITE" id="PS00237">
    <property type="entry name" value="G_PROTEIN_RECEP_F1_1"/>
    <property type="match status" value="1"/>
</dbReference>
<dbReference type="GO" id="GO:0007601">
    <property type="term" value="P:visual perception"/>
    <property type="evidence" value="ECO:0007669"/>
    <property type="project" value="UniProtKB-KW"/>
</dbReference>
<keyword evidence="7 15" id="KW-1133">Transmembrane helix</keyword>
<dbReference type="InterPro" id="IPR050125">
    <property type="entry name" value="GPCR_opsins"/>
</dbReference>
<feature type="transmembrane region" description="Helical" evidence="15">
    <location>
        <begin position="223"/>
        <end position="249"/>
    </location>
</feature>
<evidence type="ECO:0000256" key="7">
    <source>
        <dbReference type="ARBA" id="ARBA00022989"/>
    </source>
</evidence>
<feature type="region of interest" description="Disordered" evidence="16">
    <location>
        <begin position="360"/>
        <end position="380"/>
    </location>
</feature>
<keyword evidence="9 15" id="KW-0297">G-protein coupled receptor</keyword>
<evidence type="ECO:0000259" key="17">
    <source>
        <dbReference type="PROSITE" id="PS50262"/>
    </source>
</evidence>
<dbReference type="PRINTS" id="PR00576">
    <property type="entry name" value="OPSINRH1RH2"/>
</dbReference>
<evidence type="ECO:0000256" key="6">
    <source>
        <dbReference type="ARBA" id="ARBA00022925"/>
    </source>
</evidence>
<dbReference type="GO" id="GO:0016020">
    <property type="term" value="C:membrane"/>
    <property type="evidence" value="ECO:0007669"/>
    <property type="project" value="UniProtKB-SubCell"/>
</dbReference>
<keyword evidence="5 15" id="KW-0812">Transmembrane</keyword>
<feature type="compositionally biased region" description="Polar residues" evidence="16">
    <location>
        <begin position="367"/>
        <end position="380"/>
    </location>
</feature>
<dbReference type="Pfam" id="PF00001">
    <property type="entry name" value="7tm_1"/>
    <property type="match status" value="1"/>
</dbReference>
<dbReference type="CDD" id="cd15079">
    <property type="entry name" value="7tmA_photoreceptors_insect"/>
    <property type="match status" value="1"/>
</dbReference>
<evidence type="ECO:0000256" key="10">
    <source>
        <dbReference type="ARBA" id="ARBA00023136"/>
    </source>
</evidence>
<evidence type="ECO:0000313" key="18">
    <source>
        <dbReference type="EMBL" id="QDD55729.1"/>
    </source>
</evidence>
<comment type="subcellular location">
    <subcellularLocation>
        <location evidence="1 15">Membrane</location>
        <topology evidence="1 15">Multi-pass membrane protein</topology>
    </subcellularLocation>
</comment>
<comment type="similarity">
    <text evidence="15">Belongs to the G-protein coupled receptor 1 family. Opsin subfamily.</text>
</comment>
<dbReference type="AlphaFoldDB" id="A0A4Y5USI4"/>
<dbReference type="InterPro" id="IPR017452">
    <property type="entry name" value="GPCR_Rhodpsn_7TM"/>
</dbReference>
<accession>A0A4Y5USI4</accession>
<reference evidence="18" key="1">
    <citation type="journal article" date="2019" name="BMC Biol.">
        <title>Analysis of the genetically tractable crustacean Parhyale hawaiensis reveals the organisation of a sensory system for low-resolution vision.</title>
        <authorList>
            <person name="Ramos A.P."/>
            <person name="Gustafsson O."/>
            <person name="Labert N."/>
            <person name="Salecker I."/>
            <person name="Nilsson D.E."/>
            <person name="Averof M."/>
        </authorList>
    </citation>
    <scope>NUCLEOTIDE SEQUENCE</scope>
</reference>
<keyword evidence="13 15" id="KW-0807">Transducer</keyword>
<feature type="transmembrane region" description="Helical" evidence="15">
    <location>
        <begin position="132"/>
        <end position="153"/>
    </location>
</feature>
<dbReference type="PROSITE" id="PS50262">
    <property type="entry name" value="G_PROTEIN_RECEP_F1_2"/>
    <property type="match status" value="1"/>
</dbReference>
<dbReference type="InterPro" id="IPR000276">
    <property type="entry name" value="GPCR_Rhodpsn"/>
</dbReference>
<dbReference type="GO" id="GO:0007602">
    <property type="term" value="P:phototransduction"/>
    <property type="evidence" value="ECO:0007669"/>
    <property type="project" value="UniProtKB-KW"/>
</dbReference>
<dbReference type="SUPFAM" id="SSF81321">
    <property type="entry name" value="Family A G protein-coupled receptor-like"/>
    <property type="match status" value="1"/>
</dbReference>
<keyword evidence="10 15" id="KW-0472">Membrane</keyword>
<evidence type="ECO:0000256" key="14">
    <source>
        <dbReference type="ARBA" id="ARBA00023305"/>
    </source>
</evidence>
<feature type="domain" description="G-protein coupled receptors family 1 profile" evidence="17">
    <location>
        <begin position="73"/>
        <end position="338"/>
    </location>
</feature>
<dbReference type="GO" id="GO:0004930">
    <property type="term" value="F:G protein-coupled receptor activity"/>
    <property type="evidence" value="ECO:0007669"/>
    <property type="project" value="UniProtKB-KW"/>
</dbReference>
<evidence type="ECO:0000256" key="15">
    <source>
        <dbReference type="RuleBase" id="RU004951"/>
    </source>
</evidence>
<feature type="transmembrane region" description="Helical" evidence="15">
    <location>
        <begin position="94"/>
        <end position="112"/>
    </location>
</feature>
<dbReference type="FunFam" id="1.20.1070.10:FF:000044">
    <property type="entry name" value="Opsin, ultraviolet-sensitive"/>
    <property type="match status" value="1"/>
</dbReference>
<evidence type="ECO:0000256" key="4">
    <source>
        <dbReference type="ARBA" id="ARBA00022606"/>
    </source>
</evidence>
<dbReference type="Gene3D" id="1.20.1070.10">
    <property type="entry name" value="Rhodopsin 7-helix transmembrane proteins"/>
    <property type="match status" value="1"/>
</dbReference>
<feature type="transmembrane region" description="Helical" evidence="15">
    <location>
        <begin position="55"/>
        <end position="82"/>
    </location>
</feature>
<evidence type="ECO:0000256" key="13">
    <source>
        <dbReference type="ARBA" id="ARBA00023224"/>
    </source>
</evidence>
<keyword evidence="3" id="KW-0597">Phosphoprotein</keyword>
<evidence type="ECO:0000256" key="8">
    <source>
        <dbReference type="ARBA" id="ARBA00022991"/>
    </source>
</evidence>
<keyword evidence="2 15" id="KW-0600">Photoreceptor protein</keyword>
<evidence type="ECO:0000256" key="5">
    <source>
        <dbReference type="ARBA" id="ARBA00022692"/>
    </source>
</evidence>
<evidence type="ECO:0000256" key="9">
    <source>
        <dbReference type="ARBA" id="ARBA00023040"/>
    </source>
</evidence>
<keyword evidence="4 15" id="KW-0716">Sensory transduction</keyword>
<feature type="transmembrane region" description="Helical" evidence="15">
    <location>
        <begin position="321"/>
        <end position="340"/>
    </location>
</feature>
<dbReference type="PANTHER" id="PTHR24240">
    <property type="entry name" value="OPSIN"/>
    <property type="match status" value="1"/>
</dbReference>
<name>A0A4Y5USI4_9CRUS</name>